<dbReference type="InterPro" id="IPR051809">
    <property type="entry name" value="Plant_receptor-like_S/T_kinase"/>
</dbReference>
<proteinExistence type="inferred from homology"/>
<dbReference type="InterPro" id="IPR000719">
    <property type="entry name" value="Prot_kinase_dom"/>
</dbReference>
<keyword evidence="5" id="KW-0723">Serine/threonine-protein kinase</keyword>
<keyword evidence="18" id="KW-0325">Glycoprotein</keyword>
<dbReference type="Pfam" id="PF00560">
    <property type="entry name" value="LRR_1"/>
    <property type="match status" value="3"/>
</dbReference>
<comment type="catalytic activity">
    <reaction evidence="20">
        <text>L-seryl-[protein] + ATP = O-phospho-L-seryl-[protein] + ADP + H(+)</text>
        <dbReference type="Rhea" id="RHEA:17989"/>
        <dbReference type="Rhea" id="RHEA-COMP:9863"/>
        <dbReference type="Rhea" id="RHEA-COMP:11604"/>
        <dbReference type="ChEBI" id="CHEBI:15378"/>
        <dbReference type="ChEBI" id="CHEBI:29999"/>
        <dbReference type="ChEBI" id="CHEBI:30616"/>
        <dbReference type="ChEBI" id="CHEBI:83421"/>
        <dbReference type="ChEBI" id="CHEBI:456216"/>
        <dbReference type="EC" id="2.7.11.1"/>
    </reaction>
</comment>
<comment type="catalytic activity">
    <reaction evidence="19">
        <text>L-threonyl-[protein] + ATP = O-phospho-L-threonyl-[protein] + ADP + H(+)</text>
        <dbReference type="Rhea" id="RHEA:46608"/>
        <dbReference type="Rhea" id="RHEA-COMP:11060"/>
        <dbReference type="Rhea" id="RHEA-COMP:11605"/>
        <dbReference type="ChEBI" id="CHEBI:15378"/>
        <dbReference type="ChEBI" id="CHEBI:30013"/>
        <dbReference type="ChEBI" id="CHEBI:30616"/>
        <dbReference type="ChEBI" id="CHEBI:61977"/>
        <dbReference type="ChEBI" id="CHEBI:456216"/>
        <dbReference type="EC" id="2.7.11.1"/>
    </reaction>
</comment>
<dbReference type="Gene3D" id="3.80.10.10">
    <property type="entry name" value="Ribonuclease Inhibitor"/>
    <property type="match status" value="4"/>
</dbReference>
<evidence type="ECO:0000313" key="24">
    <source>
        <dbReference type="Proteomes" id="UP000327085"/>
    </source>
</evidence>
<dbReference type="Pfam" id="PF07714">
    <property type="entry name" value="PK_Tyr_Ser-Thr"/>
    <property type="match status" value="1"/>
</dbReference>
<dbReference type="PANTHER" id="PTHR27008">
    <property type="entry name" value="OS04G0122200 PROTEIN"/>
    <property type="match status" value="1"/>
</dbReference>
<evidence type="ECO:0000256" key="21">
    <source>
        <dbReference type="SAM" id="SignalP"/>
    </source>
</evidence>
<keyword evidence="7" id="KW-0433">Leucine-rich repeat</keyword>
<evidence type="ECO:0000256" key="5">
    <source>
        <dbReference type="ARBA" id="ARBA00022527"/>
    </source>
</evidence>
<keyword evidence="10 21" id="KW-0732">Signal</keyword>
<evidence type="ECO:0000256" key="1">
    <source>
        <dbReference type="ARBA" id="ARBA00004162"/>
    </source>
</evidence>
<dbReference type="SUPFAM" id="SSF56112">
    <property type="entry name" value="Protein kinase-like (PK-like)"/>
    <property type="match status" value="1"/>
</dbReference>
<dbReference type="PROSITE" id="PS00108">
    <property type="entry name" value="PROTEIN_KINASE_ST"/>
    <property type="match status" value="1"/>
</dbReference>
<feature type="signal peptide" evidence="21">
    <location>
        <begin position="1"/>
        <end position="30"/>
    </location>
</feature>
<name>A0A5E4GK18_PRUDU</name>
<dbReference type="EC" id="2.7.11.1" evidence="3"/>
<keyword evidence="16" id="KW-0472">Membrane</keyword>
<evidence type="ECO:0000256" key="12">
    <source>
        <dbReference type="ARBA" id="ARBA00022741"/>
    </source>
</evidence>
<evidence type="ECO:0000256" key="20">
    <source>
        <dbReference type="ARBA" id="ARBA00048679"/>
    </source>
</evidence>
<comment type="subcellular location">
    <subcellularLocation>
        <location evidence="1">Cell membrane</location>
        <topology evidence="1">Single-pass membrane protein</topology>
    </subcellularLocation>
</comment>
<dbReference type="GO" id="GO:0004674">
    <property type="term" value="F:protein serine/threonine kinase activity"/>
    <property type="evidence" value="ECO:0007669"/>
    <property type="project" value="UniProtKB-KW"/>
</dbReference>
<dbReference type="InterPro" id="IPR003591">
    <property type="entry name" value="Leu-rich_rpt_typical-subtyp"/>
</dbReference>
<dbReference type="InterPro" id="IPR008271">
    <property type="entry name" value="Ser/Thr_kinase_AS"/>
</dbReference>
<evidence type="ECO:0000256" key="9">
    <source>
        <dbReference type="ARBA" id="ARBA00022692"/>
    </source>
</evidence>
<dbReference type="SMART" id="SM00220">
    <property type="entry name" value="S_TKc"/>
    <property type="match status" value="1"/>
</dbReference>
<evidence type="ECO:0000256" key="8">
    <source>
        <dbReference type="ARBA" id="ARBA00022679"/>
    </source>
</evidence>
<sequence length="888" mass="97182">MQHSGARRRHIFLFNEWFVLLCMSVGLASAKLATNFRKEPDCMALLEFKKRITEDPLHVMSSWNDSTQLCSWTGVTCSVSSKRVVILKLDSQKLAGSLPLSIGNLTYLTGINLIDNNFHGEIPQEIRCLLHLQHLNLSMISFGGEIPTNISHRTQLKVLSLVSNELVGSIPKAAHLSLGSNNLQGSIPNELGRLKSWGSFKLGRNNLSGMVPASIYNISSIYIFGVTQNQLHGELPPNAGITLPNLQVFVGGANSFTGNIPASLSNASGLQVLDFARNGFTGKLPEVLGLSRDRFGGEFPGSIANLSTQLKILTLGVNMIHGSIPRGIGNLVNLSAFGVEGNNMIQGLFLNANKFSGLIPFSIGNLTSLTRLYMQENRFEGSIPKSLGNCQNLLMLNLSSNNLSGTIHKQLLMLSSLSVSLSMSKNSLTGSLPSDVGDLVHLTELDVSRNKLSGEIPRSLGSCITLARLHLEGNEFAGAIPQSLKDLRELEEIYISRNNLSGQIPKFLSKLCGGIPKLLLPRCSSKKPRSSQGLLALKVVVPLTCAIAFIITLSCFTALCSMVKKARGSFGSVYKGVLSNDGTIVAVKVLNLQQEGASKSFVDECKALRSTRHRNLLQIVTVCSSIDDQGNDFKSLVFEFMENGNLDAWLYPRDEEKSRITRLNIMERLNIAIHVASALDYLHHRCETPIVHCDLKPSNVLLDEDMVAHVGDFGLARFLLEASDSSSKNQTMSVGLKGSIGYIPPEYGMGGQVSILGDIYSYGILLLELFIGKRPTDDMFKYGLSIHQLAAMALPNHVMDIVDPSLLLETDGEDDDDDRYDNDIQEKPITRYHVGGQLQARRLEECFVSVMRIGLSCSAMSQPERMSMDVVVNKMKTIRDSCLGLRRN</sequence>
<dbReference type="Gene3D" id="3.30.200.20">
    <property type="entry name" value="Phosphorylase Kinase, domain 1"/>
    <property type="match status" value="1"/>
</dbReference>
<dbReference type="InterPro" id="IPR013210">
    <property type="entry name" value="LRR_N_plant-typ"/>
</dbReference>
<evidence type="ECO:0000256" key="14">
    <source>
        <dbReference type="ARBA" id="ARBA00022840"/>
    </source>
</evidence>
<evidence type="ECO:0000256" key="7">
    <source>
        <dbReference type="ARBA" id="ARBA00022614"/>
    </source>
</evidence>
<evidence type="ECO:0000256" key="11">
    <source>
        <dbReference type="ARBA" id="ARBA00022737"/>
    </source>
</evidence>
<comment type="similarity">
    <text evidence="2">Belongs to the protein kinase superfamily. Ser/Thr protein kinase family.</text>
</comment>
<dbReference type="Gramene" id="VVA40080">
    <property type="protein sequence ID" value="VVA40080"/>
    <property type="gene ID" value="Prudul26B018337"/>
</dbReference>
<evidence type="ECO:0000256" key="19">
    <source>
        <dbReference type="ARBA" id="ARBA00047899"/>
    </source>
</evidence>
<feature type="domain" description="Protein kinase" evidence="22">
    <location>
        <begin position="559"/>
        <end position="848"/>
    </location>
</feature>
<dbReference type="GO" id="GO:0005886">
    <property type="term" value="C:plasma membrane"/>
    <property type="evidence" value="ECO:0007669"/>
    <property type="project" value="UniProtKB-SubCell"/>
</dbReference>
<dbReference type="InterPro" id="IPR032675">
    <property type="entry name" value="LRR_dom_sf"/>
</dbReference>
<dbReference type="InParanoid" id="A0A5E4GK18"/>
<dbReference type="InterPro" id="IPR001611">
    <property type="entry name" value="Leu-rich_rpt"/>
</dbReference>
<dbReference type="AlphaFoldDB" id="A0A5E4GK18"/>
<evidence type="ECO:0000256" key="10">
    <source>
        <dbReference type="ARBA" id="ARBA00022729"/>
    </source>
</evidence>
<evidence type="ECO:0000256" key="15">
    <source>
        <dbReference type="ARBA" id="ARBA00022989"/>
    </source>
</evidence>
<dbReference type="PROSITE" id="PS50011">
    <property type="entry name" value="PROTEIN_KINASE_DOM"/>
    <property type="match status" value="1"/>
</dbReference>
<keyword evidence="9" id="KW-0812">Transmembrane</keyword>
<keyword evidence="4" id="KW-1003">Cell membrane</keyword>
<accession>A0A5E4GK18</accession>
<dbReference type="FunFam" id="3.80.10.10:FF:000095">
    <property type="entry name" value="LRR receptor-like serine/threonine-protein kinase GSO1"/>
    <property type="match status" value="2"/>
</dbReference>
<dbReference type="GO" id="GO:0005524">
    <property type="term" value="F:ATP binding"/>
    <property type="evidence" value="ECO:0007669"/>
    <property type="project" value="UniProtKB-KW"/>
</dbReference>
<evidence type="ECO:0000256" key="6">
    <source>
        <dbReference type="ARBA" id="ARBA00022553"/>
    </source>
</evidence>
<dbReference type="InterPro" id="IPR001245">
    <property type="entry name" value="Ser-Thr/Tyr_kinase_cat_dom"/>
</dbReference>
<gene>
    <name evidence="23" type="ORF">ALMOND_2B018337</name>
</gene>
<evidence type="ECO:0000256" key="13">
    <source>
        <dbReference type="ARBA" id="ARBA00022777"/>
    </source>
</evidence>
<dbReference type="PANTHER" id="PTHR27008:SF499">
    <property type="entry name" value="OS06G0581500 PROTEIN"/>
    <property type="match status" value="1"/>
</dbReference>
<keyword evidence="17 23" id="KW-0675">Receptor</keyword>
<dbReference type="EMBL" id="CABIKO010000908">
    <property type="protein sequence ID" value="VVA40080.1"/>
    <property type="molecule type" value="Genomic_DNA"/>
</dbReference>
<evidence type="ECO:0000256" key="17">
    <source>
        <dbReference type="ARBA" id="ARBA00023170"/>
    </source>
</evidence>
<dbReference type="SUPFAM" id="SSF52047">
    <property type="entry name" value="RNI-like"/>
    <property type="match status" value="1"/>
</dbReference>
<dbReference type="Gene3D" id="1.10.510.10">
    <property type="entry name" value="Transferase(Phosphotransferase) domain 1"/>
    <property type="match status" value="1"/>
</dbReference>
<protein>
    <recommendedName>
        <fullName evidence="3">non-specific serine/threonine protein kinase</fullName>
        <ecNumber evidence="3">2.7.11.1</ecNumber>
    </recommendedName>
</protein>
<dbReference type="FunFam" id="1.10.510.10:FF:000358">
    <property type="entry name" value="Putative leucine-rich repeat receptor-like serine/threonine-protein kinase"/>
    <property type="match status" value="1"/>
</dbReference>
<reference evidence="24" key="1">
    <citation type="journal article" date="2020" name="Plant J.">
        <title>Transposons played a major role in the diversification between the closely related almond and peach genomes: results from the almond genome sequence.</title>
        <authorList>
            <person name="Alioto T."/>
            <person name="Alexiou K.G."/>
            <person name="Bardil A."/>
            <person name="Barteri F."/>
            <person name="Castanera R."/>
            <person name="Cruz F."/>
            <person name="Dhingra A."/>
            <person name="Duval H."/>
            <person name="Fernandez I Marti A."/>
            <person name="Frias L."/>
            <person name="Galan B."/>
            <person name="Garcia J.L."/>
            <person name="Howad W."/>
            <person name="Gomez-Garrido J."/>
            <person name="Gut M."/>
            <person name="Julca I."/>
            <person name="Morata J."/>
            <person name="Puigdomenech P."/>
            <person name="Ribeca P."/>
            <person name="Rubio Cabetas M.J."/>
            <person name="Vlasova A."/>
            <person name="Wirthensohn M."/>
            <person name="Garcia-Mas J."/>
            <person name="Gabaldon T."/>
            <person name="Casacuberta J.M."/>
            <person name="Arus P."/>
        </authorList>
    </citation>
    <scope>NUCLEOTIDE SEQUENCE [LARGE SCALE GENOMIC DNA]</scope>
    <source>
        <strain evidence="24">cv. Texas</strain>
    </source>
</reference>
<keyword evidence="11" id="KW-0677">Repeat</keyword>
<evidence type="ECO:0000256" key="18">
    <source>
        <dbReference type="ARBA" id="ARBA00023180"/>
    </source>
</evidence>
<dbReference type="InterPro" id="IPR011009">
    <property type="entry name" value="Kinase-like_dom_sf"/>
</dbReference>
<evidence type="ECO:0000259" key="22">
    <source>
        <dbReference type="PROSITE" id="PS50011"/>
    </source>
</evidence>
<organism evidence="23 24">
    <name type="scientific">Prunus dulcis</name>
    <name type="common">Almond</name>
    <name type="synonym">Amygdalus dulcis</name>
    <dbReference type="NCBI Taxonomy" id="3755"/>
    <lineage>
        <taxon>Eukaryota</taxon>
        <taxon>Viridiplantae</taxon>
        <taxon>Streptophyta</taxon>
        <taxon>Embryophyta</taxon>
        <taxon>Tracheophyta</taxon>
        <taxon>Spermatophyta</taxon>
        <taxon>Magnoliopsida</taxon>
        <taxon>eudicotyledons</taxon>
        <taxon>Gunneridae</taxon>
        <taxon>Pentapetalae</taxon>
        <taxon>rosids</taxon>
        <taxon>fabids</taxon>
        <taxon>Rosales</taxon>
        <taxon>Rosaceae</taxon>
        <taxon>Amygdaloideae</taxon>
        <taxon>Amygdaleae</taxon>
        <taxon>Prunus</taxon>
    </lineage>
</organism>
<keyword evidence="13" id="KW-0418">Kinase</keyword>
<keyword evidence="8" id="KW-0808">Transferase</keyword>
<evidence type="ECO:0000256" key="3">
    <source>
        <dbReference type="ARBA" id="ARBA00012513"/>
    </source>
</evidence>
<keyword evidence="12" id="KW-0547">Nucleotide-binding</keyword>
<dbReference type="FunCoup" id="A0A5E4GK18">
    <property type="interactions" value="504"/>
</dbReference>
<evidence type="ECO:0000256" key="2">
    <source>
        <dbReference type="ARBA" id="ARBA00008684"/>
    </source>
</evidence>
<keyword evidence="15" id="KW-1133">Transmembrane helix</keyword>
<keyword evidence="14" id="KW-0067">ATP-binding</keyword>
<evidence type="ECO:0000256" key="16">
    <source>
        <dbReference type="ARBA" id="ARBA00023136"/>
    </source>
</evidence>
<dbReference type="OMA" id="YLHMANN"/>
<keyword evidence="6" id="KW-0597">Phosphoprotein</keyword>
<dbReference type="SMART" id="SM00369">
    <property type="entry name" value="LRR_TYP"/>
    <property type="match status" value="3"/>
</dbReference>
<dbReference type="Proteomes" id="UP000327085">
    <property type="component" value="Chromosome 1"/>
</dbReference>
<feature type="chain" id="PRO_5022678684" description="non-specific serine/threonine protein kinase" evidence="21">
    <location>
        <begin position="31"/>
        <end position="888"/>
    </location>
</feature>
<evidence type="ECO:0000313" key="23">
    <source>
        <dbReference type="EMBL" id="VVA40080.1"/>
    </source>
</evidence>
<evidence type="ECO:0000256" key="4">
    <source>
        <dbReference type="ARBA" id="ARBA00022475"/>
    </source>
</evidence>
<dbReference type="Pfam" id="PF08263">
    <property type="entry name" value="LRRNT_2"/>
    <property type="match status" value="1"/>
</dbReference>